<proteinExistence type="predicted"/>
<protein>
    <submittedName>
        <fullName evidence="2">Uncharacterized protein</fullName>
    </submittedName>
</protein>
<reference evidence="2" key="3">
    <citation type="submission" date="2022-06" db="UniProtKB">
        <authorList>
            <consortium name="EnsemblPlants"/>
        </authorList>
    </citation>
    <scope>IDENTIFICATION</scope>
</reference>
<evidence type="ECO:0000313" key="2">
    <source>
        <dbReference type="EnsemblPlants" id="TuG1812G0700004058.01.T01.cds425804"/>
    </source>
</evidence>
<keyword evidence="3" id="KW-1185">Reference proteome</keyword>
<dbReference type="Proteomes" id="UP000015106">
    <property type="component" value="Chromosome 7"/>
</dbReference>
<dbReference type="AlphaFoldDB" id="A0A8R7R389"/>
<sequence length="64" mass="6864">MKAEEGDVQEGFGEHDPSVQTTGDGTADEQVSEDASAVMDSLRKGSDEEEEVSSRVAKRPHVES</sequence>
<name>A0A8R7R389_TRIUA</name>
<feature type="region of interest" description="Disordered" evidence="1">
    <location>
        <begin position="1"/>
        <end position="64"/>
    </location>
</feature>
<evidence type="ECO:0000256" key="1">
    <source>
        <dbReference type="SAM" id="MobiDB-lite"/>
    </source>
</evidence>
<organism evidence="2 3">
    <name type="scientific">Triticum urartu</name>
    <name type="common">Red wild einkorn</name>
    <name type="synonym">Crithodium urartu</name>
    <dbReference type="NCBI Taxonomy" id="4572"/>
    <lineage>
        <taxon>Eukaryota</taxon>
        <taxon>Viridiplantae</taxon>
        <taxon>Streptophyta</taxon>
        <taxon>Embryophyta</taxon>
        <taxon>Tracheophyta</taxon>
        <taxon>Spermatophyta</taxon>
        <taxon>Magnoliopsida</taxon>
        <taxon>Liliopsida</taxon>
        <taxon>Poales</taxon>
        <taxon>Poaceae</taxon>
        <taxon>BOP clade</taxon>
        <taxon>Pooideae</taxon>
        <taxon>Triticodae</taxon>
        <taxon>Triticeae</taxon>
        <taxon>Triticinae</taxon>
        <taxon>Triticum</taxon>
    </lineage>
</organism>
<dbReference type="Gramene" id="TuG1812G0700004058.01.T01">
    <property type="protein sequence ID" value="TuG1812G0700004058.01.T01.cds425804"/>
    <property type="gene ID" value="TuG1812G0700004058.01"/>
</dbReference>
<evidence type="ECO:0000313" key="3">
    <source>
        <dbReference type="Proteomes" id="UP000015106"/>
    </source>
</evidence>
<accession>A0A8R7R389</accession>
<reference evidence="2" key="2">
    <citation type="submission" date="2018-03" db="EMBL/GenBank/DDBJ databases">
        <title>The Triticum urartu genome reveals the dynamic nature of wheat genome evolution.</title>
        <authorList>
            <person name="Ling H."/>
            <person name="Ma B."/>
            <person name="Shi X."/>
            <person name="Liu H."/>
            <person name="Dong L."/>
            <person name="Sun H."/>
            <person name="Cao Y."/>
            <person name="Gao Q."/>
            <person name="Zheng S."/>
            <person name="Li Y."/>
            <person name="Yu Y."/>
            <person name="Du H."/>
            <person name="Qi M."/>
            <person name="Li Y."/>
            <person name="Yu H."/>
            <person name="Cui Y."/>
            <person name="Wang N."/>
            <person name="Chen C."/>
            <person name="Wu H."/>
            <person name="Zhao Y."/>
            <person name="Zhang J."/>
            <person name="Li Y."/>
            <person name="Zhou W."/>
            <person name="Zhang B."/>
            <person name="Hu W."/>
            <person name="Eijk M."/>
            <person name="Tang J."/>
            <person name="Witsenboer H."/>
            <person name="Zhao S."/>
            <person name="Li Z."/>
            <person name="Zhang A."/>
            <person name="Wang D."/>
            <person name="Liang C."/>
        </authorList>
    </citation>
    <scope>NUCLEOTIDE SEQUENCE [LARGE SCALE GENOMIC DNA]</scope>
    <source>
        <strain evidence="2">cv. G1812</strain>
    </source>
</reference>
<dbReference type="EnsemblPlants" id="TuG1812G0700004058.01.T01">
    <property type="protein sequence ID" value="TuG1812G0700004058.01.T01.cds425804"/>
    <property type="gene ID" value="TuG1812G0700004058.01"/>
</dbReference>
<reference evidence="3" key="1">
    <citation type="journal article" date="2013" name="Nature">
        <title>Draft genome of the wheat A-genome progenitor Triticum urartu.</title>
        <authorList>
            <person name="Ling H.Q."/>
            <person name="Zhao S."/>
            <person name="Liu D."/>
            <person name="Wang J."/>
            <person name="Sun H."/>
            <person name="Zhang C."/>
            <person name="Fan H."/>
            <person name="Li D."/>
            <person name="Dong L."/>
            <person name="Tao Y."/>
            <person name="Gao C."/>
            <person name="Wu H."/>
            <person name="Li Y."/>
            <person name="Cui Y."/>
            <person name="Guo X."/>
            <person name="Zheng S."/>
            <person name="Wang B."/>
            <person name="Yu K."/>
            <person name="Liang Q."/>
            <person name="Yang W."/>
            <person name="Lou X."/>
            <person name="Chen J."/>
            <person name="Feng M."/>
            <person name="Jian J."/>
            <person name="Zhang X."/>
            <person name="Luo G."/>
            <person name="Jiang Y."/>
            <person name="Liu J."/>
            <person name="Wang Z."/>
            <person name="Sha Y."/>
            <person name="Zhang B."/>
            <person name="Wu H."/>
            <person name="Tang D."/>
            <person name="Shen Q."/>
            <person name="Xue P."/>
            <person name="Zou S."/>
            <person name="Wang X."/>
            <person name="Liu X."/>
            <person name="Wang F."/>
            <person name="Yang Y."/>
            <person name="An X."/>
            <person name="Dong Z."/>
            <person name="Zhang K."/>
            <person name="Zhang X."/>
            <person name="Luo M.C."/>
            <person name="Dvorak J."/>
            <person name="Tong Y."/>
            <person name="Wang J."/>
            <person name="Yang H."/>
            <person name="Li Z."/>
            <person name="Wang D."/>
            <person name="Zhang A."/>
            <person name="Wang J."/>
        </authorList>
    </citation>
    <scope>NUCLEOTIDE SEQUENCE</scope>
    <source>
        <strain evidence="3">cv. G1812</strain>
    </source>
</reference>